<organism evidence="4 5">
    <name type="scientific">Symbiochloris irregularis</name>
    <dbReference type="NCBI Taxonomy" id="706552"/>
    <lineage>
        <taxon>Eukaryota</taxon>
        <taxon>Viridiplantae</taxon>
        <taxon>Chlorophyta</taxon>
        <taxon>core chlorophytes</taxon>
        <taxon>Trebouxiophyceae</taxon>
        <taxon>Trebouxiales</taxon>
        <taxon>Trebouxiaceae</taxon>
        <taxon>Symbiochloris</taxon>
    </lineage>
</organism>
<dbReference type="PANTHER" id="PTHR10188:SF8">
    <property type="entry name" value="THREONINE ASPARTASE 1"/>
    <property type="match status" value="1"/>
</dbReference>
<dbReference type="PANTHER" id="PTHR10188">
    <property type="entry name" value="L-ASPARAGINASE"/>
    <property type="match status" value="1"/>
</dbReference>
<dbReference type="InterPro" id="IPR037464">
    <property type="entry name" value="Taspase1"/>
</dbReference>
<reference evidence="4 5" key="1">
    <citation type="journal article" date="2024" name="Nat. Commun.">
        <title>Phylogenomics reveals the evolutionary origins of lichenization in chlorophyte algae.</title>
        <authorList>
            <person name="Puginier C."/>
            <person name="Libourel C."/>
            <person name="Otte J."/>
            <person name="Skaloud P."/>
            <person name="Haon M."/>
            <person name="Grisel S."/>
            <person name="Petersen M."/>
            <person name="Berrin J.G."/>
            <person name="Delaux P.M."/>
            <person name="Dal Grande F."/>
            <person name="Keller J."/>
        </authorList>
    </citation>
    <scope>NUCLEOTIDE SEQUENCE [LARGE SCALE GENOMIC DNA]</scope>
    <source>
        <strain evidence="4 5">SAG 2036</strain>
    </source>
</reference>
<evidence type="ECO:0000313" key="5">
    <source>
        <dbReference type="Proteomes" id="UP001465755"/>
    </source>
</evidence>
<protein>
    <recommendedName>
        <fullName evidence="6">Threonine aspartase</fullName>
    </recommendedName>
</protein>
<evidence type="ECO:0000256" key="2">
    <source>
        <dbReference type="PIRSR" id="PIRSR600246-1"/>
    </source>
</evidence>
<evidence type="ECO:0000313" key="4">
    <source>
        <dbReference type="EMBL" id="KAK9809785.1"/>
    </source>
</evidence>
<dbReference type="SUPFAM" id="SSF56235">
    <property type="entry name" value="N-terminal nucleophile aminohydrolases (Ntn hydrolases)"/>
    <property type="match status" value="1"/>
</dbReference>
<proteinExistence type="predicted"/>
<name>A0AAW1PJ24_9CHLO</name>
<dbReference type="InterPro" id="IPR029055">
    <property type="entry name" value="Ntn_hydrolases_N"/>
</dbReference>
<keyword evidence="5" id="KW-1185">Reference proteome</keyword>
<dbReference type="GO" id="GO:0005737">
    <property type="term" value="C:cytoplasm"/>
    <property type="evidence" value="ECO:0007669"/>
    <property type="project" value="TreeGrafter"/>
</dbReference>
<dbReference type="InterPro" id="IPR000246">
    <property type="entry name" value="Peptidase_T2"/>
</dbReference>
<dbReference type="AlphaFoldDB" id="A0AAW1PJ24"/>
<sequence>MGASSFFVAVHVGAGHHSQALEQQYKQTMVQACYAAAGHSPLTLQDRLHTVAEVIAVLEDAPHVNAGNGSNLTESGVAECDASIMADSAFGSCGAVRGCQNPIRLAEAIACQSLVAQPLGRVPPIFLVGSGARQWALKHQVPVAATAVEADRMHVTKAAKRKWQSDEVAIDADSSLHDTAGCIFVDSAGQMAAGVSSGGIALKVDGRIGEAAMHGCGCWASSSSGRGQASVACSVTGVGEPVMRTGLARSCCQRLQAEPDESVDAICSAAIDEAVTAAADMGPDIPKDFGIIAARAAQGQQAPSDRTVSVLNVEFAAVHSARSLGFAYLDQAGEQMPTACILRQTAPGSHRTNLAMAAYHTSWVLPVESN</sequence>
<dbReference type="GO" id="GO:0051604">
    <property type="term" value="P:protein maturation"/>
    <property type="evidence" value="ECO:0007669"/>
    <property type="project" value="TreeGrafter"/>
</dbReference>
<dbReference type="CDD" id="cd04514">
    <property type="entry name" value="Taspase1_like"/>
    <property type="match status" value="1"/>
</dbReference>
<dbReference type="GO" id="GO:0004298">
    <property type="term" value="F:threonine-type endopeptidase activity"/>
    <property type="evidence" value="ECO:0007669"/>
    <property type="project" value="InterPro"/>
</dbReference>
<evidence type="ECO:0000256" key="3">
    <source>
        <dbReference type="PIRSR" id="PIRSR600246-3"/>
    </source>
</evidence>
<gene>
    <name evidence="4" type="ORF">WJX73_006512</name>
</gene>
<dbReference type="Gene3D" id="3.60.20.30">
    <property type="entry name" value="(Glycosyl)asparaginase"/>
    <property type="match status" value="1"/>
</dbReference>
<dbReference type="Pfam" id="PF01112">
    <property type="entry name" value="Asparaginase_2"/>
    <property type="match status" value="1"/>
</dbReference>
<dbReference type="EMBL" id="JALJOQ010000016">
    <property type="protein sequence ID" value="KAK9809785.1"/>
    <property type="molecule type" value="Genomic_DNA"/>
</dbReference>
<feature type="active site" description="Nucleophile" evidence="2">
    <location>
        <position position="179"/>
    </location>
</feature>
<comment type="subunit">
    <text evidence="1">Heterotetramer of two alpha and two beta chains arranged as a dimer of alpha/beta heterodimers.</text>
</comment>
<feature type="site" description="Cleavage; by autolysis" evidence="3">
    <location>
        <begin position="178"/>
        <end position="179"/>
    </location>
</feature>
<comment type="caution">
    <text evidence="4">The sequence shown here is derived from an EMBL/GenBank/DDBJ whole genome shotgun (WGS) entry which is preliminary data.</text>
</comment>
<dbReference type="Proteomes" id="UP001465755">
    <property type="component" value="Unassembled WGS sequence"/>
</dbReference>
<accession>A0AAW1PJ24</accession>
<evidence type="ECO:0008006" key="6">
    <source>
        <dbReference type="Google" id="ProtNLM"/>
    </source>
</evidence>
<evidence type="ECO:0000256" key="1">
    <source>
        <dbReference type="ARBA" id="ARBA00011601"/>
    </source>
</evidence>